<evidence type="ECO:0000313" key="2">
    <source>
        <dbReference type="EMBL" id="CAI4012944.1"/>
    </source>
</evidence>
<dbReference type="EMBL" id="CAMXCT030005668">
    <property type="protein sequence ID" value="CAL4800257.1"/>
    <property type="molecule type" value="Genomic_DNA"/>
</dbReference>
<feature type="chain" id="PRO_5043271674" evidence="1">
    <location>
        <begin position="29"/>
        <end position="137"/>
    </location>
</feature>
<name>A0A9P1DNP8_9DINO</name>
<dbReference type="Proteomes" id="UP001152797">
    <property type="component" value="Unassembled WGS sequence"/>
</dbReference>
<organism evidence="3">
    <name type="scientific">Cladocopium goreaui</name>
    <dbReference type="NCBI Taxonomy" id="2562237"/>
    <lineage>
        <taxon>Eukaryota</taxon>
        <taxon>Sar</taxon>
        <taxon>Alveolata</taxon>
        <taxon>Dinophyceae</taxon>
        <taxon>Suessiales</taxon>
        <taxon>Symbiodiniaceae</taxon>
        <taxon>Cladocopium</taxon>
    </lineage>
</organism>
<dbReference type="EMBL" id="CAMXCT030005668">
    <property type="protein sequence ID" value="CAL4800256.1"/>
    <property type="molecule type" value="Genomic_DNA"/>
</dbReference>
<evidence type="ECO:0000313" key="5">
    <source>
        <dbReference type="EMBL" id="CAL4800256.1"/>
    </source>
</evidence>
<feature type="signal peptide" evidence="1">
    <location>
        <begin position="1"/>
        <end position="28"/>
    </location>
</feature>
<keyword evidence="6" id="KW-1185">Reference proteome</keyword>
<evidence type="ECO:0000256" key="1">
    <source>
        <dbReference type="SAM" id="SignalP"/>
    </source>
</evidence>
<dbReference type="AlphaFoldDB" id="A0A9P1DNP8"/>
<evidence type="ECO:0000313" key="3">
    <source>
        <dbReference type="EMBL" id="CAI4012945.1"/>
    </source>
</evidence>
<sequence length="137" mass="15209">MARRSNILAGAVLLAGLAALNSVSFVNPQPVERSSRMAMKGSAVEWVPKLSRDVVEVMFTAPAQGARSRMLIRADADVSEVIKQGRKKLGFDQDWMPDSDFKLYNAEDEDAGPLKGKMSENGLIDFSYEIHLYYEPQ</sequence>
<dbReference type="OrthoDB" id="411783at2759"/>
<dbReference type="EMBL" id="CAMXCT010005668">
    <property type="protein sequence ID" value="CAI4012944.1"/>
    <property type="molecule type" value="Genomic_DNA"/>
</dbReference>
<protein>
    <submittedName>
        <fullName evidence="5">Pentatricopeptide repeat-containing protein, chloroplastic</fullName>
    </submittedName>
</protein>
<reference evidence="3" key="1">
    <citation type="submission" date="2022-10" db="EMBL/GenBank/DDBJ databases">
        <authorList>
            <person name="Chen Y."/>
            <person name="Dougan E. K."/>
            <person name="Chan C."/>
            <person name="Rhodes N."/>
            <person name="Thang M."/>
        </authorList>
    </citation>
    <scope>NUCLEOTIDE SEQUENCE</scope>
</reference>
<accession>A0A9P1DNP8</accession>
<gene>
    <name evidence="2" type="ORF">C1SCF055_LOCUS37963</name>
    <name evidence="3" type="ORF">C1SCF055_LOCUS37964</name>
</gene>
<evidence type="ECO:0000313" key="4">
    <source>
        <dbReference type="EMBL" id="CAL1166319.1"/>
    </source>
</evidence>
<keyword evidence="1" id="KW-0732">Signal</keyword>
<reference evidence="4" key="2">
    <citation type="submission" date="2024-04" db="EMBL/GenBank/DDBJ databases">
        <authorList>
            <person name="Chen Y."/>
            <person name="Shah S."/>
            <person name="Dougan E. K."/>
            <person name="Thang M."/>
            <person name="Chan C."/>
        </authorList>
    </citation>
    <scope>NUCLEOTIDE SEQUENCE [LARGE SCALE GENOMIC DNA]</scope>
</reference>
<dbReference type="EMBL" id="CAMXCT020005668">
    <property type="protein sequence ID" value="CAL1166320.1"/>
    <property type="molecule type" value="Genomic_DNA"/>
</dbReference>
<dbReference type="EMBL" id="CAMXCT010005668">
    <property type="protein sequence ID" value="CAI4012945.1"/>
    <property type="molecule type" value="Genomic_DNA"/>
</dbReference>
<dbReference type="EMBL" id="CAMXCT020005668">
    <property type="protein sequence ID" value="CAL1166319.1"/>
    <property type="molecule type" value="Genomic_DNA"/>
</dbReference>
<comment type="caution">
    <text evidence="3">The sequence shown here is derived from an EMBL/GenBank/DDBJ whole genome shotgun (WGS) entry which is preliminary data.</text>
</comment>
<evidence type="ECO:0000313" key="6">
    <source>
        <dbReference type="Proteomes" id="UP001152797"/>
    </source>
</evidence>
<proteinExistence type="predicted"/>